<sequence length="304" mass="33831">MSEVQGTPSTLGVPGQALEVDESDADARSEVDSALGDADRLSATTSITSSITQYREEHGRRYHAFDDSQYWLPNDDTEIERLDIQHLVWRLTLDGKLYLAPIPDDVQDVIDIGTGKSSRARPVSLIDKADASSGAGQWAIEFADAHPSAHVLGTDLSPIQPSWVPSNCEFLVANAEDDWNLDKQYDFVHSRMLIFGIHDWPKYFRQTWETLKPGGWVEVLEPEFPIAYADDGSVTSESPLLMHTNLVREACAIDGIDSTVTRRFGEMLRAQGFVNVKEEITSWPIGTWPKGAREKQVSHCSLLS</sequence>
<dbReference type="Proteomes" id="UP001186974">
    <property type="component" value="Unassembled WGS sequence"/>
</dbReference>
<proteinExistence type="predicted"/>
<gene>
    <name evidence="1" type="ORF">LTS18_014441</name>
</gene>
<name>A0ACC3D8H7_9PEZI</name>
<organism evidence="1 2">
    <name type="scientific">Coniosporium uncinatum</name>
    <dbReference type="NCBI Taxonomy" id="93489"/>
    <lineage>
        <taxon>Eukaryota</taxon>
        <taxon>Fungi</taxon>
        <taxon>Dikarya</taxon>
        <taxon>Ascomycota</taxon>
        <taxon>Pezizomycotina</taxon>
        <taxon>Dothideomycetes</taxon>
        <taxon>Dothideomycetes incertae sedis</taxon>
        <taxon>Coniosporium</taxon>
    </lineage>
</organism>
<dbReference type="EMBL" id="JAWDJW010006796">
    <property type="protein sequence ID" value="KAK3063575.1"/>
    <property type="molecule type" value="Genomic_DNA"/>
</dbReference>
<keyword evidence="2" id="KW-1185">Reference proteome</keyword>
<comment type="caution">
    <text evidence="1">The sequence shown here is derived from an EMBL/GenBank/DDBJ whole genome shotgun (WGS) entry which is preliminary data.</text>
</comment>
<accession>A0ACC3D8H7</accession>
<reference evidence="1" key="1">
    <citation type="submission" date="2024-09" db="EMBL/GenBank/DDBJ databases">
        <title>Black Yeasts Isolated from many extreme environments.</title>
        <authorList>
            <person name="Coleine C."/>
            <person name="Stajich J.E."/>
            <person name="Selbmann L."/>
        </authorList>
    </citation>
    <scope>NUCLEOTIDE SEQUENCE</scope>
    <source>
        <strain evidence="1">CCFEE 5737</strain>
    </source>
</reference>
<evidence type="ECO:0000313" key="2">
    <source>
        <dbReference type="Proteomes" id="UP001186974"/>
    </source>
</evidence>
<protein>
    <submittedName>
        <fullName evidence="1">Uncharacterized protein</fullName>
    </submittedName>
</protein>
<evidence type="ECO:0000313" key="1">
    <source>
        <dbReference type="EMBL" id="KAK3063575.1"/>
    </source>
</evidence>